<gene>
    <name evidence="2" type="ORF">HMPREF3192_00229</name>
</gene>
<dbReference type="GO" id="GO:0016758">
    <property type="term" value="F:hexosyltransferase activity"/>
    <property type="evidence" value="ECO:0007669"/>
    <property type="project" value="UniProtKB-ARBA"/>
</dbReference>
<comment type="caution">
    <text evidence="2">The sequence shown here is derived from an EMBL/GenBank/DDBJ whole genome shotgun (WGS) entry which is preliminary data.</text>
</comment>
<dbReference type="STRING" id="1393034.HMPREF3192_00229"/>
<proteinExistence type="predicted"/>
<dbReference type="Gene3D" id="3.90.550.10">
    <property type="entry name" value="Spore Coat Polysaccharide Biosynthesis Protein SpsA, Chain A"/>
    <property type="match status" value="1"/>
</dbReference>
<organism evidence="2 3">
    <name type="scientific">Atopobium deltae</name>
    <dbReference type="NCBI Taxonomy" id="1393034"/>
    <lineage>
        <taxon>Bacteria</taxon>
        <taxon>Bacillati</taxon>
        <taxon>Actinomycetota</taxon>
        <taxon>Coriobacteriia</taxon>
        <taxon>Coriobacteriales</taxon>
        <taxon>Atopobiaceae</taxon>
        <taxon>Atopobium</taxon>
    </lineage>
</organism>
<feature type="domain" description="Glycosyltransferase 2-like" evidence="1">
    <location>
        <begin position="68"/>
        <end position="174"/>
    </location>
</feature>
<evidence type="ECO:0000313" key="3">
    <source>
        <dbReference type="Proteomes" id="UP000070675"/>
    </source>
</evidence>
<dbReference type="Pfam" id="PF00535">
    <property type="entry name" value="Glycos_transf_2"/>
    <property type="match status" value="1"/>
</dbReference>
<dbReference type="PANTHER" id="PTHR22916:SF3">
    <property type="entry name" value="UDP-GLCNAC:BETAGAL BETA-1,3-N-ACETYLGLUCOSAMINYLTRANSFERASE-LIKE PROTEIN 1"/>
    <property type="match status" value="1"/>
</dbReference>
<dbReference type="InterPro" id="IPR029044">
    <property type="entry name" value="Nucleotide-diphossugar_trans"/>
</dbReference>
<dbReference type="PANTHER" id="PTHR22916">
    <property type="entry name" value="GLYCOSYLTRANSFERASE"/>
    <property type="match status" value="1"/>
</dbReference>
<dbReference type="InterPro" id="IPR001173">
    <property type="entry name" value="Glyco_trans_2-like"/>
</dbReference>
<accession>A0A133XXC3</accession>
<sequence>MHANVTSSFDTSALKPAAEKSAQAGAVSTSVSTDPALHEALVLHKALVARDPQALAAAPVQDKVITFGIPCYNSADYMDRCITSLLEGSNYATDMHICIVDDGSTKDATSQKADEWAARYPDIISVVHQPNGGHGMAVLAALSHARGKYFKIVDSDDWLQAHALQALLSKLREFIANDEAVDLVITNYVFEHVLDGKQNVVDFRYALPRERIICWDQIGHFMMTQNLLMHSLCYRTDVLLDGGLPMPAHTFYVDNIYAYVPLPRCKRLYYLDVDLYRYFIGREDQSINESVAISRIDQQLVVTRIMMHAYHLNDDIACVKLRNYMCNHFTLMMAVCSVYSRMSDKPDAMANLQALWDELKAYDEYMYKRARRGAFGVATNLPTKAGVKTTIYIYRIAQKLYKFN</sequence>
<evidence type="ECO:0000313" key="2">
    <source>
        <dbReference type="EMBL" id="KXB35578.1"/>
    </source>
</evidence>
<keyword evidence="3" id="KW-1185">Reference proteome</keyword>
<dbReference type="SUPFAM" id="SSF53448">
    <property type="entry name" value="Nucleotide-diphospho-sugar transferases"/>
    <property type="match status" value="1"/>
</dbReference>
<dbReference type="AlphaFoldDB" id="A0A133XXC3"/>
<reference evidence="3" key="1">
    <citation type="submission" date="2016-01" db="EMBL/GenBank/DDBJ databases">
        <authorList>
            <person name="Mitreva M."/>
            <person name="Pepin K.H."/>
            <person name="Mihindukulasuriya K.A."/>
            <person name="Fulton R."/>
            <person name="Fronick C."/>
            <person name="O'Laughlin M."/>
            <person name="Miner T."/>
            <person name="Herter B."/>
            <person name="Rosa B.A."/>
            <person name="Cordes M."/>
            <person name="Tomlinson C."/>
            <person name="Wollam A."/>
            <person name="Palsikar V.B."/>
            <person name="Mardis E.R."/>
            <person name="Wilson R.K."/>
        </authorList>
    </citation>
    <scope>NUCLEOTIDE SEQUENCE [LARGE SCALE GENOMIC DNA]</scope>
    <source>
        <strain evidence="3">DNF00019</strain>
    </source>
</reference>
<protein>
    <submittedName>
        <fullName evidence="2">Glycosyltransferase, group 2 family protein</fullName>
    </submittedName>
</protein>
<dbReference type="CDD" id="cd00761">
    <property type="entry name" value="Glyco_tranf_GTA_type"/>
    <property type="match status" value="1"/>
</dbReference>
<dbReference type="PATRIC" id="fig|1393034.3.peg.226"/>
<dbReference type="Proteomes" id="UP000070675">
    <property type="component" value="Unassembled WGS sequence"/>
</dbReference>
<name>A0A133XXC3_9ACTN</name>
<keyword evidence="2" id="KW-0808">Transferase</keyword>
<dbReference type="EMBL" id="LSCR01000002">
    <property type="protein sequence ID" value="KXB35578.1"/>
    <property type="molecule type" value="Genomic_DNA"/>
</dbReference>
<evidence type="ECO:0000259" key="1">
    <source>
        <dbReference type="Pfam" id="PF00535"/>
    </source>
</evidence>